<gene>
    <name evidence="1" type="ORF">EZS28_046364</name>
</gene>
<name>A0A5J4TIX5_9EUKA</name>
<dbReference type="Proteomes" id="UP000324800">
    <property type="component" value="Unassembled WGS sequence"/>
</dbReference>
<protein>
    <recommendedName>
        <fullName evidence="3">RRM domain-containing protein</fullName>
    </recommendedName>
</protein>
<sequence>MNYCVSAVFYSPPSPWLLLRIIQLLWPALPTVPPRKNRFAIFLVQIVQPRAPVLLLSRSAVPLLVSRLSSQGPVDLSSSFSGKRSQMSVAAVRRPTMGFAELSLRNAHTAVSISQTEMITNFDENIEIELDNEQDNLQQVVNSREIFLKSIPPHVSERDIVEAIQS</sequence>
<accession>A0A5J4TIX5</accession>
<proteinExistence type="predicted"/>
<evidence type="ECO:0000313" key="2">
    <source>
        <dbReference type="Proteomes" id="UP000324800"/>
    </source>
</evidence>
<feature type="non-terminal residue" evidence="1">
    <location>
        <position position="166"/>
    </location>
</feature>
<dbReference type="AlphaFoldDB" id="A0A5J4TIX5"/>
<dbReference type="EMBL" id="SNRW01030365">
    <property type="protein sequence ID" value="KAA6358109.1"/>
    <property type="molecule type" value="Genomic_DNA"/>
</dbReference>
<reference evidence="1 2" key="1">
    <citation type="submission" date="2019-03" db="EMBL/GenBank/DDBJ databases">
        <title>Single cell metagenomics reveals metabolic interactions within the superorganism composed of flagellate Streblomastix strix and complex community of Bacteroidetes bacteria on its surface.</title>
        <authorList>
            <person name="Treitli S.C."/>
            <person name="Kolisko M."/>
            <person name="Husnik F."/>
            <person name="Keeling P."/>
            <person name="Hampl V."/>
        </authorList>
    </citation>
    <scope>NUCLEOTIDE SEQUENCE [LARGE SCALE GENOMIC DNA]</scope>
    <source>
        <strain evidence="1">ST1C</strain>
    </source>
</reference>
<evidence type="ECO:0008006" key="3">
    <source>
        <dbReference type="Google" id="ProtNLM"/>
    </source>
</evidence>
<comment type="caution">
    <text evidence="1">The sequence shown here is derived from an EMBL/GenBank/DDBJ whole genome shotgun (WGS) entry which is preliminary data.</text>
</comment>
<organism evidence="1 2">
    <name type="scientific">Streblomastix strix</name>
    <dbReference type="NCBI Taxonomy" id="222440"/>
    <lineage>
        <taxon>Eukaryota</taxon>
        <taxon>Metamonada</taxon>
        <taxon>Preaxostyla</taxon>
        <taxon>Oxymonadida</taxon>
        <taxon>Streblomastigidae</taxon>
        <taxon>Streblomastix</taxon>
    </lineage>
</organism>
<evidence type="ECO:0000313" key="1">
    <source>
        <dbReference type="EMBL" id="KAA6358109.1"/>
    </source>
</evidence>